<organism evidence="1">
    <name type="scientific">marine metagenome</name>
    <dbReference type="NCBI Taxonomy" id="408172"/>
    <lineage>
        <taxon>unclassified sequences</taxon>
        <taxon>metagenomes</taxon>
        <taxon>ecological metagenomes</taxon>
    </lineage>
</organism>
<reference evidence="1" key="1">
    <citation type="submission" date="2018-05" db="EMBL/GenBank/DDBJ databases">
        <authorList>
            <person name="Lanie J.A."/>
            <person name="Ng W.-L."/>
            <person name="Kazmierczak K.M."/>
            <person name="Andrzejewski T.M."/>
            <person name="Davidsen T.M."/>
            <person name="Wayne K.J."/>
            <person name="Tettelin H."/>
            <person name="Glass J.I."/>
            <person name="Rusch D."/>
            <person name="Podicherti R."/>
            <person name="Tsui H.-C.T."/>
            <person name="Winkler M.E."/>
        </authorList>
    </citation>
    <scope>NUCLEOTIDE SEQUENCE</scope>
</reference>
<protein>
    <submittedName>
        <fullName evidence="1">Uncharacterized protein</fullName>
    </submittedName>
</protein>
<sequence>YQIQTDNEEWNQGDSIQGRLRVRNISAEQVSPVVSKVVVAYAVRKELKSGDAQTWKVLLEKQPMSAESLLPQAEINSEWELKLSNDCPITDKSASPFLLFGGENVMEEGGRIDLRVELHPLLQSFLQTFTTQFKFLEKYRKSREDYTEVKLVPPDSKEFPNLEQILCLLRIHDEQLESIFRFRMKGFSRDGESMKVVKKKREFEIQMNPDEYLLPGGFPNRNLFREKISEALDVARQRVF</sequence>
<dbReference type="EMBL" id="UINC01140157">
    <property type="protein sequence ID" value="SVD27134.1"/>
    <property type="molecule type" value="Genomic_DNA"/>
</dbReference>
<name>A0A382TYK4_9ZZZZ</name>
<proteinExistence type="predicted"/>
<accession>A0A382TYK4</accession>
<feature type="non-terminal residue" evidence="1">
    <location>
        <position position="1"/>
    </location>
</feature>
<gene>
    <name evidence="1" type="ORF">METZ01_LOCUS379988</name>
</gene>
<dbReference type="AlphaFoldDB" id="A0A382TYK4"/>
<evidence type="ECO:0000313" key="1">
    <source>
        <dbReference type="EMBL" id="SVD27134.1"/>
    </source>
</evidence>